<organism evidence="1 2">
    <name type="scientific">Laccaria amethystina LaAM-08-1</name>
    <dbReference type="NCBI Taxonomy" id="1095629"/>
    <lineage>
        <taxon>Eukaryota</taxon>
        <taxon>Fungi</taxon>
        <taxon>Dikarya</taxon>
        <taxon>Basidiomycota</taxon>
        <taxon>Agaricomycotina</taxon>
        <taxon>Agaricomycetes</taxon>
        <taxon>Agaricomycetidae</taxon>
        <taxon>Agaricales</taxon>
        <taxon>Agaricineae</taxon>
        <taxon>Hydnangiaceae</taxon>
        <taxon>Laccaria</taxon>
    </lineage>
</organism>
<dbReference type="Proteomes" id="UP000054477">
    <property type="component" value="Unassembled WGS sequence"/>
</dbReference>
<keyword evidence="2" id="KW-1185">Reference proteome</keyword>
<gene>
    <name evidence="1" type="ORF">K443DRAFT_227163</name>
</gene>
<evidence type="ECO:0000313" key="2">
    <source>
        <dbReference type="Proteomes" id="UP000054477"/>
    </source>
</evidence>
<reference evidence="2" key="2">
    <citation type="submission" date="2015-01" db="EMBL/GenBank/DDBJ databases">
        <title>Evolutionary Origins and Diversification of the Mycorrhizal Mutualists.</title>
        <authorList>
            <consortium name="DOE Joint Genome Institute"/>
            <consortium name="Mycorrhizal Genomics Consortium"/>
            <person name="Kohler A."/>
            <person name="Kuo A."/>
            <person name="Nagy L.G."/>
            <person name="Floudas D."/>
            <person name="Copeland A."/>
            <person name="Barry K.W."/>
            <person name="Cichocki N."/>
            <person name="Veneault-Fourrey C."/>
            <person name="LaButti K."/>
            <person name="Lindquist E.A."/>
            <person name="Lipzen A."/>
            <person name="Lundell T."/>
            <person name="Morin E."/>
            <person name="Murat C."/>
            <person name="Riley R."/>
            <person name="Ohm R."/>
            <person name="Sun H."/>
            <person name="Tunlid A."/>
            <person name="Henrissat B."/>
            <person name="Grigoriev I.V."/>
            <person name="Hibbett D.S."/>
            <person name="Martin F."/>
        </authorList>
    </citation>
    <scope>NUCLEOTIDE SEQUENCE [LARGE SCALE GENOMIC DNA]</scope>
    <source>
        <strain evidence="2">LaAM-08-1</strain>
    </source>
</reference>
<dbReference type="AlphaFoldDB" id="A0A0C9XPD3"/>
<dbReference type="HOGENOM" id="CLU_1384360_0_0_1"/>
<reference evidence="1 2" key="1">
    <citation type="submission" date="2014-04" db="EMBL/GenBank/DDBJ databases">
        <authorList>
            <consortium name="DOE Joint Genome Institute"/>
            <person name="Kuo A."/>
            <person name="Kohler A."/>
            <person name="Nagy L.G."/>
            <person name="Floudas D."/>
            <person name="Copeland A."/>
            <person name="Barry K.W."/>
            <person name="Cichocki N."/>
            <person name="Veneault-Fourrey C."/>
            <person name="LaButti K."/>
            <person name="Lindquist E.A."/>
            <person name="Lipzen A."/>
            <person name="Lundell T."/>
            <person name="Morin E."/>
            <person name="Murat C."/>
            <person name="Sun H."/>
            <person name="Tunlid A."/>
            <person name="Henrissat B."/>
            <person name="Grigoriev I.V."/>
            <person name="Hibbett D.S."/>
            <person name="Martin F."/>
            <person name="Nordberg H.P."/>
            <person name="Cantor M.N."/>
            <person name="Hua S.X."/>
        </authorList>
    </citation>
    <scope>NUCLEOTIDE SEQUENCE [LARGE SCALE GENOMIC DNA]</scope>
    <source>
        <strain evidence="1 2">LaAM-08-1</strain>
    </source>
</reference>
<dbReference type="EMBL" id="KN838682">
    <property type="protein sequence ID" value="KIJ97867.1"/>
    <property type="molecule type" value="Genomic_DNA"/>
</dbReference>
<sequence>MESQFSKTKSELAAASSNSLLLQKAESDLALAKADLLVARKLAQGKHPFLDASPNLKLPVHSVPFFFPVQPYRFVKNVVVRSFTGTAPEDGYVTEMGGCSANINNGFGDEAVYHYPRYTFDHREAISKFSLRLQDVSDKSKTDSAKGCSRHYRYLDSDRDPKFANITAISLLRSSSPQSVPERWDGMFHLNKNRGSE</sequence>
<name>A0A0C9XPD3_9AGAR</name>
<accession>A0A0C9XPD3</accession>
<evidence type="ECO:0000313" key="1">
    <source>
        <dbReference type="EMBL" id="KIJ97867.1"/>
    </source>
</evidence>
<proteinExistence type="predicted"/>
<protein>
    <submittedName>
        <fullName evidence="1">Uncharacterized protein</fullName>
    </submittedName>
</protein>
<dbReference type="OrthoDB" id="1046782at2759"/>